<evidence type="ECO:0000256" key="1">
    <source>
        <dbReference type="SAM" id="MobiDB-lite"/>
    </source>
</evidence>
<sequence>MGAGTSLWPSHSRRRSGCWRCRIAATSEASASRATAAVALTGADVAVCSHRFGGSDTAPPAGFVLTLLRSLMLIQTPSGTCDLNSGEGGGGAGDAKTTGTKIGGGVGALQRDARPSARLARLFPSSPPDSIRIPLLPPPSRLISSRYGSCERGRSASGIPSSLILQKRRPSLICRCGLFLLVTAAAARSVKANSRRRNYGFDVQSLCLGIRD</sequence>
<reference evidence="3" key="2">
    <citation type="submission" date="2013-12" db="EMBL/GenBank/DDBJ databases">
        <authorList>
            <person name="Yu Y."/>
            <person name="Lee S."/>
            <person name="de Baynast K."/>
            <person name="Wissotski M."/>
            <person name="Liu L."/>
            <person name="Talag J."/>
            <person name="Goicoechea J."/>
            <person name="Angelova A."/>
            <person name="Jetty R."/>
            <person name="Kudrna D."/>
            <person name="Golser W."/>
            <person name="Rivera L."/>
            <person name="Zhang J."/>
            <person name="Wing R."/>
        </authorList>
    </citation>
    <scope>NUCLEOTIDE SEQUENCE</scope>
</reference>
<accession>A0A0D9V4W7</accession>
<dbReference type="EnsemblPlants" id="LPERR01G24620.1">
    <property type="protein sequence ID" value="LPERR01G24620.1"/>
    <property type="gene ID" value="LPERR01G24620"/>
</dbReference>
<evidence type="ECO:0000313" key="2">
    <source>
        <dbReference type="EnsemblPlants" id="LPERR01G24620.1"/>
    </source>
</evidence>
<reference evidence="2" key="3">
    <citation type="submission" date="2015-04" db="UniProtKB">
        <authorList>
            <consortium name="EnsemblPlants"/>
        </authorList>
    </citation>
    <scope>IDENTIFICATION</scope>
</reference>
<name>A0A0D9V4W7_9ORYZ</name>
<dbReference type="Proteomes" id="UP000032180">
    <property type="component" value="Chromosome 1"/>
</dbReference>
<organism evidence="2 3">
    <name type="scientific">Leersia perrieri</name>
    <dbReference type="NCBI Taxonomy" id="77586"/>
    <lineage>
        <taxon>Eukaryota</taxon>
        <taxon>Viridiplantae</taxon>
        <taxon>Streptophyta</taxon>
        <taxon>Embryophyta</taxon>
        <taxon>Tracheophyta</taxon>
        <taxon>Spermatophyta</taxon>
        <taxon>Magnoliopsida</taxon>
        <taxon>Liliopsida</taxon>
        <taxon>Poales</taxon>
        <taxon>Poaceae</taxon>
        <taxon>BOP clade</taxon>
        <taxon>Oryzoideae</taxon>
        <taxon>Oryzeae</taxon>
        <taxon>Oryzinae</taxon>
        <taxon>Leersia</taxon>
    </lineage>
</organism>
<keyword evidence="3" id="KW-1185">Reference proteome</keyword>
<dbReference type="Gramene" id="LPERR01G24620.1">
    <property type="protein sequence ID" value="LPERR01G24620.1"/>
    <property type="gene ID" value="LPERR01G24620"/>
</dbReference>
<dbReference type="AlphaFoldDB" id="A0A0D9V4W7"/>
<evidence type="ECO:0000313" key="3">
    <source>
        <dbReference type="Proteomes" id="UP000032180"/>
    </source>
</evidence>
<dbReference type="HOGENOM" id="CLU_1301286_0_0_1"/>
<proteinExistence type="predicted"/>
<protein>
    <submittedName>
        <fullName evidence="2">Uncharacterized protein</fullName>
    </submittedName>
</protein>
<reference evidence="2 3" key="1">
    <citation type="submission" date="2012-08" db="EMBL/GenBank/DDBJ databases">
        <title>Oryza genome evolution.</title>
        <authorList>
            <person name="Wing R.A."/>
        </authorList>
    </citation>
    <scope>NUCLEOTIDE SEQUENCE</scope>
</reference>
<feature type="region of interest" description="Disordered" evidence="1">
    <location>
        <begin position="84"/>
        <end position="107"/>
    </location>
</feature>